<dbReference type="EMBL" id="BTCM01000007">
    <property type="protein sequence ID" value="GMK59030.1"/>
    <property type="molecule type" value="Genomic_DNA"/>
</dbReference>
<feature type="transmembrane region" description="Helical" evidence="2">
    <location>
        <begin position="59"/>
        <end position="80"/>
    </location>
</feature>
<keyword evidence="3" id="KW-0732">Signal</keyword>
<evidence type="ECO:0008006" key="6">
    <source>
        <dbReference type="Google" id="ProtNLM"/>
    </source>
</evidence>
<feature type="chain" id="PRO_5042047269" description="Transmembrane protein" evidence="3">
    <location>
        <begin position="26"/>
        <end position="223"/>
    </location>
</feature>
<keyword evidence="5" id="KW-1185">Reference proteome</keyword>
<feature type="compositionally biased region" description="Basic and acidic residues" evidence="1">
    <location>
        <begin position="195"/>
        <end position="215"/>
    </location>
</feature>
<gene>
    <name evidence="4" type="ORF">CspeluHIS016_0700450</name>
</gene>
<dbReference type="AlphaFoldDB" id="A0AAD3YDB7"/>
<sequence length="223" mass="23814">MRARPRNSSVACVLALALTLHTAAAQPVPGYSAADAASLYTVVDDETGVTREKGLSSGVIAGIVVAAVLAFSILFGLLWYRLDRQADRRARNPPRRMCPWGDEPPMRSVHTQAGIEGWTGNVVPRTSSTSTSNTTSSGSRTVVGTLSSSAKLVRPPSPAHRNRSDESATQFIQLYPPPKGTDRGRVSEWCAKAAAEFEGRSLSRVKSWEEGDPEARPPAPSSA</sequence>
<feature type="compositionally biased region" description="Low complexity" evidence="1">
    <location>
        <begin position="125"/>
        <end position="149"/>
    </location>
</feature>
<keyword evidence="2" id="KW-0472">Membrane</keyword>
<evidence type="ECO:0000256" key="2">
    <source>
        <dbReference type="SAM" id="Phobius"/>
    </source>
</evidence>
<proteinExistence type="predicted"/>
<dbReference type="Proteomes" id="UP001222932">
    <property type="component" value="Unassembled WGS sequence"/>
</dbReference>
<evidence type="ECO:0000256" key="1">
    <source>
        <dbReference type="SAM" id="MobiDB-lite"/>
    </source>
</evidence>
<reference evidence="4" key="2">
    <citation type="submission" date="2023-06" db="EMBL/GenBank/DDBJ databases">
        <authorList>
            <person name="Kobayashi Y."/>
            <person name="Kayamori A."/>
            <person name="Aoki K."/>
            <person name="Shiwa Y."/>
            <person name="Fujita N."/>
            <person name="Sugita T."/>
            <person name="Iwasaki W."/>
            <person name="Tanaka N."/>
            <person name="Takashima M."/>
        </authorList>
    </citation>
    <scope>NUCLEOTIDE SEQUENCE</scope>
    <source>
        <strain evidence="4">HIS016</strain>
    </source>
</reference>
<feature type="region of interest" description="Disordered" evidence="1">
    <location>
        <begin position="115"/>
        <end position="223"/>
    </location>
</feature>
<name>A0AAD3YDB7_9TREE</name>
<evidence type="ECO:0000313" key="4">
    <source>
        <dbReference type="EMBL" id="GMK59030.1"/>
    </source>
</evidence>
<protein>
    <recommendedName>
        <fullName evidence="6">Transmembrane protein</fullName>
    </recommendedName>
</protein>
<keyword evidence="2" id="KW-1133">Transmembrane helix</keyword>
<comment type="caution">
    <text evidence="4">The sequence shown here is derived from an EMBL/GenBank/DDBJ whole genome shotgun (WGS) entry which is preliminary data.</text>
</comment>
<keyword evidence="2" id="KW-0812">Transmembrane</keyword>
<evidence type="ECO:0000313" key="5">
    <source>
        <dbReference type="Proteomes" id="UP001222932"/>
    </source>
</evidence>
<feature type="signal peptide" evidence="3">
    <location>
        <begin position="1"/>
        <end position="25"/>
    </location>
</feature>
<accession>A0AAD3YDB7</accession>
<evidence type="ECO:0000256" key="3">
    <source>
        <dbReference type="SAM" id="SignalP"/>
    </source>
</evidence>
<reference evidence="4" key="1">
    <citation type="journal article" date="2023" name="BMC Genomics">
        <title>Chromosome-level genome assemblies of Cutaneotrichosporon spp. (Trichosporonales, Basidiomycota) reveal imbalanced evolution between nucleotide sequences and chromosome synteny.</title>
        <authorList>
            <person name="Kobayashi Y."/>
            <person name="Kayamori A."/>
            <person name="Aoki K."/>
            <person name="Shiwa Y."/>
            <person name="Matsutani M."/>
            <person name="Fujita N."/>
            <person name="Sugita T."/>
            <person name="Iwasaki W."/>
            <person name="Tanaka N."/>
            <person name="Takashima M."/>
        </authorList>
    </citation>
    <scope>NUCLEOTIDE SEQUENCE</scope>
    <source>
        <strain evidence="4">HIS016</strain>
    </source>
</reference>
<organism evidence="4 5">
    <name type="scientific">Cutaneotrichosporon spelunceum</name>
    <dbReference type="NCBI Taxonomy" id="1672016"/>
    <lineage>
        <taxon>Eukaryota</taxon>
        <taxon>Fungi</taxon>
        <taxon>Dikarya</taxon>
        <taxon>Basidiomycota</taxon>
        <taxon>Agaricomycotina</taxon>
        <taxon>Tremellomycetes</taxon>
        <taxon>Trichosporonales</taxon>
        <taxon>Trichosporonaceae</taxon>
        <taxon>Cutaneotrichosporon</taxon>
    </lineage>
</organism>